<evidence type="ECO:0000256" key="1">
    <source>
        <dbReference type="ARBA" id="ARBA00023235"/>
    </source>
</evidence>
<keyword evidence="2" id="KW-0456">Lyase</keyword>
<dbReference type="PANTHER" id="PTHR23309:SF49">
    <property type="entry name" value="PEROXISOMAL BIFUNCTIONAL ENZYME"/>
    <property type="match status" value="1"/>
</dbReference>
<accession>A0A1I7X0W5</accession>
<dbReference type="Gene3D" id="1.10.1040.50">
    <property type="match status" value="1"/>
</dbReference>
<dbReference type="PANTHER" id="PTHR23309">
    <property type="entry name" value="3-HYDROXYACYL-COA DEHYROGENASE"/>
    <property type="match status" value="1"/>
</dbReference>
<sequence length="84" mass="9898">MEFLIFPMVNEGYLCLEEGMIRGECLIDIMFINVYSSVLGFGWPMASGGPMVWGRQIGLHKIGERIRHWHHLEICYWITYDFLE</sequence>
<dbReference type="GO" id="GO:0003857">
    <property type="term" value="F:(3S)-3-hydroxyacyl-CoA dehydrogenase (NAD+) activity"/>
    <property type="evidence" value="ECO:0007669"/>
    <property type="project" value="TreeGrafter"/>
</dbReference>
<keyword evidence="4" id="KW-1185">Reference proteome</keyword>
<name>A0A1I7X0W5_HETBA</name>
<reference evidence="5" key="1">
    <citation type="submission" date="2016-11" db="UniProtKB">
        <authorList>
            <consortium name="WormBaseParasite"/>
        </authorList>
    </citation>
    <scope>IDENTIFICATION</scope>
</reference>
<dbReference type="AlphaFoldDB" id="A0A1I7X0W5"/>
<keyword evidence="1" id="KW-0413">Isomerase</keyword>
<proteinExistence type="predicted"/>
<dbReference type="GO" id="GO:0005777">
    <property type="term" value="C:peroxisome"/>
    <property type="evidence" value="ECO:0007669"/>
    <property type="project" value="TreeGrafter"/>
</dbReference>
<protein>
    <submittedName>
        <fullName evidence="5">3-hydroxyacyl-CoA dehydrogenase</fullName>
    </submittedName>
</protein>
<dbReference type="GO" id="GO:0016829">
    <property type="term" value="F:lyase activity"/>
    <property type="evidence" value="ECO:0007669"/>
    <property type="project" value="UniProtKB-KW"/>
</dbReference>
<dbReference type="GO" id="GO:0016853">
    <property type="term" value="F:isomerase activity"/>
    <property type="evidence" value="ECO:0007669"/>
    <property type="project" value="UniProtKB-KW"/>
</dbReference>
<dbReference type="SUPFAM" id="SSF48179">
    <property type="entry name" value="6-phosphogluconate dehydrogenase C-terminal domain-like"/>
    <property type="match status" value="1"/>
</dbReference>
<evidence type="ECO:0000256" key="3">
    <source>
        <dbReference type="ARBA" id="ARBA00023268"/>
    </source>
</evidence>
<evidence type="ECO:0000313" key="5">
    <source>
        <dbReference type="WBParaSite" id="Hba_11095"/>
    </source>
</evidence>
<evidence type="ECO:0000313" key="4">
    <source>
        <dbReference type="Proteomes" id="UP000095283"/>
    </source>
</evidence>
<dbReference type="GO" id="GO:0006635">
    <property type="term" value="P:fatty acid beta-oxidation"/>
    <property type="evidence" value="ECO:0007669"/>
    <property type="project" value="TreeGrafter"/>
</dbReference>
<evidence type="ECO:0000256" key="2">
    <source>
        <dbReference type="ARBA" id="ARBA00023239"/>
    </source>
</evidence>
<dbReference type="InterPro" id="IPR008927">
    <property type="entry name" value="6-PGluconate_DH-like_C_sf"/>
</dbReference>
<dbReference type="WBParaSite" id="Hba_11095">
    <property type="protein sequence ID" value="Hba_11095"/>
    <property type="gene ID" value="Hba_11095"/>
</dbReference>
<keyword evidence="3" id="KW-0511">Multifunctional enzyme</keyword>
<organism evidence="4 5">
    <name type="scientific">Heterorhabditis bacteriophora</name>
    <name type="common">Entomopathogenic nematode worm</name>
    <dbReference type="NCBI Taxonomy" id="37862"/>
    <lineage>
        <taxon>Eukaryota</taxon>
        <taxon>Metazoa</taxon>
        <taxon>Ecdysozoa</taxon>
        <taxon>Nematoda</taxon>
        <taxon>Chromadorea</taxon>
        <taxon>Rhabditida</taxon>
        <taxon>Rhabditina</taxon>
        <taxon>Rhabditomorpha</taxon>
        <taxon>Strongyloidea</taxon>
        <taxon>Heterorhabditidae</taxon>
        <taxon>Heterorhabditis</taxon>
    </lineage>
</organism>
<dbReference type="Proteomes" id="UP000095283">
    <property type="component" value="Unplaced"/>
</dbReference>